<dbReference type="SMART" id="SM00228">
    <property type="entry name" value="PDZ"/>
    <property type="match status" value="1"/>
</dbReference>
<name>A0A2H0TXE7_9BACT</name>
<evidence type="ECO:0000256" key="1">
    <source>
        <dbReference type="ARBA" id="ARBA00009179"/>
    </source>
</evidence>
<evidence type="ECO:0000313" key="9">
    <source>
        <dbReference type="Proteomes" id="UP000231530"/>
    </source>
</evidence>
<accession>A0A2H0TXE7</accession>
<keyword evidence="3 5" id="KW-0378">Hydrolase</keyword>
<evidence type="ECO:0000256" key="3">
    <source>
        <dbReference type="ARBA" id="ARBA00022801"/>
    </source>
</evidence>
<organism evidence="8 9">
    <name type="scientific">Candidatus Magasanikbacteria bacterium CG10_big_fil_rev_8_21_14_0_10_42_10</name>
    <dbReference type="NCBI Taxonomy" id="1974649"/>
    <lineage>
        <taxon>Bacteria</taxon>
        <taxon>Candidatus Magasanikiibacteriota</taxon>
    </lineage>
</organism>
<dbReference type="InterPro" id="IPR004447">
    <property type="entry name" value="Peptidase_S41A"/>
</dbReference>
<evidence type="ECO:0000256" key="4">
    <source>
        <dbReference type="ARBA" id="ARBA00022825"/>
    </source>
</evidence>
<feature type="domain" description="PDZ" evidence="7">
    <location>
        <begin position="116"/>
        <end position="198"/>
    </location>
</feature>
<sequence length="414" mass="45260">MQTPDSQQYSWAKRLVIVFFVLAIFGLGTFVGSYYGVKQYVTGDSGQVEISKILDLYGKTRSENVSFNQFWDIWKLIQEKHVDQPANEVDMFYGAISGMVAGLHDPYSTFFPPKEAKEFARDLAGEFEGIGAEIGVTDGQLTIIAPLPESPAQKAGLKAGDKVFAIDGKNTADMTLEEAVLNIRGEKGTTVVLMVSHDGLKDAKDVSVLRDTITVPTVNWEMKDNHIAYVRLSYFNETTWDDFDNAVQEILQAKAKGLVFDLRSNPGGFLQTSIDVASEWVDSGVIVRERFADGTTNEHQSRGKHRFATMPTIVLVDGGTASGSEIVAGAIQDYGVGTIMGTQTFGKGSVQDFQMLPDGSALKLTIAKWFTPKDRAINGEGIAPDVIVKDMFVTNDDKSVTDVGLEQALKALKK</sequence>
<dbReference type="Pfam" id="PF00595">
    <property type="entry name" value="PDZ"/>
    <property type="match status" value="1"/>
</dbReference>
<dbReference type="SUPFAM" id="SSF52096">
    <property type="entry name" value="ClpP/crotonase"/>
    <property type="match status" value="1"/>
</dbReference>
<keyword evidence="6" id="KW-0812">Transmembrane</keyword>
<dbReference type="PANTHER" id="PTHR32060:SF30">
    <property type="entry name" value="CARBOXY-TERMINAL PROCESSING PROTEASE CTPA"/>
    <property type="match status" value="1"/>
</dbReference>
<keyword evidence="2 5" id="KW-0645">Protease</keyword>
<evidence type="ECO:0000256" key="5">
    <source>
        <dbReference type="RuleBase" id="RU004404"/>
    </source>
</evidence>
<dbReference type="GO" id="GO:0007165">
    <property type="term" value="P:signal transduction"/>
    <property type="evidence" value="ECO:0007669"/>
    <property type="project" value="TreeGrafter"/>
</dbReference>
<dbReference type="CDD" id="cd07560">
    <property type="entry name" value="Peptidase_S41_CPP"/>
    <property type="match status" value="1"/>
</dbReference>
<evidence type="ECO:0000256" key="6">
    <source>
        <dbReference type="SAM" id="Phobius"/>
    </source>
</evidence>
<dbReference type="CDD" id="cd06782">
    <property type="entry name" value="cpPDZ_CPP-like"/>
    <property type="match status" value="1"/>
</dbReference>
<dbReference type="SUPFAM" id="SSF50156">
    <property type="entry name" value="PDZ domain-like"/>
    <property type="match status" value="1"/>
</dbReference>
<reference evidence="9" key="1">
    <citation type="submission" date="2017-09" db="EMBL/GenBank/DDBJ databases">
        <title>Depth-based differentiation of microbial function through sediment-hosted aquifers and enrichment of novel symbionts in the deep terrestrial subsurface.</title>
        <authorList>
            <person name="Probst A.J."/>
            <person name="Ladd B."/>
            <person name="Jarett J.K."/>
            <person name="Geller-Mcgrath D.E."/>
            <person name="Sieber C.M.K."/>
            <person name="Emerson J.B."/>
            <person name="Anantharaman K."/>
            <person name="Thomas B.C."/>
            <person name="Malmstrom R."/>
            <person name="Stieglmeier M."/>
            <person name="Klingl A."/>
            <person name="Woyke T."/>
            <person name="Ryan C.M."/>
            <person name="Banfield J.F."/>
        </authorList>
    </citation>
    <scope>NUCLEOTIDE SEQUENCE [LARGE SCALE GENOMIC DNA]</scope>
</reference>
<dbReference type="GO" id="GO:0030288">
    <property type="term" value="C:outer membrane-bounded periplasmic space"/>
    <property type="evidence" value="ECO:0007669"/>
    <property type="project" value="TreeGrafter"/>
</dbReference>
<keyword evidence="6" id="KW-1133">Transmembrane helix</keyword>
<protein>
    <recommendedName>
        <fullName evidence="7">PDZ domain-containing protein</fullName>
    </recommendedName>
</protein>
<dbReference type="NCBIfam" id="TIGR00225">
    <property type="entry name" value="prc"/>
    <property type="match status" value="1"/>
</dbReference>
<dbReference type="GO" id="GO:0008236">
    <property type="term" value="F:serine-type peptidase activity"/>
    <property type="evidence" value="ECO:0007669"/>
    <property type="project" value="UniProtKB-KW"/>
</dbReference>
<comment type="caution">
    <text evidence="8">The sequence shown here is derived from an EMBL/GenBank/DDBJ whole genome shotgun (WGS) entry which is preliminary data.</text>
</comment>
<dbReference type="AlphaFoldDB" id="A0A2H0TXE7"/>
<evidence type="ECO:0000256" key="2">
    <source>
        <dbReference type="ARBA" id="ARBA00022670"/>
    </source>
</evidence>
<dbReference type="InterPro" id="IPR005151">
    <property type="entry name" value="Tail-specific_protease"/>
</dbReference>
<dbReference type="InterPro" id="IPR055210">
    <property type="entry name" value="CtpA/B_N"/>
</dbReference>
<dbReference type="GO" id="GO:0004175">
    <property type="term" value="F:endopeptidase activity"/>
    <property type="evidence" value="ECO:0007669"/>
    <property type="project" value="TreeGrafter"/>
</dbReference>
<dbReference type="GO" id="GO:0006508">
    <property type="term" value="P:proteolysis"/>
    <property type="evidence" value="ECO:0007669"/>
    <property type="project" value="UniProtKB-KW"/>
</dbReference>
<dbReference type="FunFam" id="2.30.42.10:FF:000063">
    <property type="entry name" value="Peptidase, S41 family"/>
    <property type="match status" value="1"/>
</dbReference>
<dbReference type="Gene3D" id="2.30.42.10">
    <property type="match status" value="1"/>
</dbReference>
<proteinExistence type="inferred from homology"/>
<keyword evidence="4 5" id="KW-0720">Serine protease</keyword>
<dbReference type="Gene3D" id="3.30.750.44">
    <property type="match status" value="1"/>
</dbReference>
<evidence type="ECO:0000313" key="8">
    <source>
        <dbReference type="EMBL" id="PIR76821.1"/>
    </source>
</evidence>
<dbReference type="InterPro" id="IPR001478">
    <property type="entry name" value="PDZ"/>
</dbReference>
<comment type="similarity">
    <text evidence="1 5">Belongs to the peptidase S41A family.</text>
</comment>
<dbReference type="PROSITE" id="PS50106">
    <property type="entry name" value="PDZ"/>
    <property type="match status" value="1"/>
</dbReference>
<feature type="transmembrane region" description="Helical" evidence="6">
    <location>
        <begin position="15"/>
        <end position="37"/>
    </location>
</feature>
<keyword evidence="6" id="KW-0472">Membrane</keyword>
<dbReference type="SMART" id="SM00245">
    <property type="entry name" value="TSPc"/>
    <property type="match status" value="1"/>
</dbReference>
<dbReference type="Pfam" id="PF03572">
    <property type="entry name" value="Peptidase_S41"/>
    <property type="match status" value="1"/>
</dbReference>
<dbReference type="Pfam" id="PF22694">
    <property type="entry name" value="CtpB_N-like"/>
    <property type="match status" value="1"/>
</dbReference>
<evidence type="ECO:0000259" key="7">
    <source>
        <dbReference type="PROSITE" id="PS50106"/>
    </source>
</evidence>
<dbReference type="Gene3D" id="3.90.226.10">
    <property type="entry name" value="2-enoyl-CoA Hydratase, Chain A, domain 1"/>
    <property type="match status" value="1"/>
</dbReference>
<dbReference type="EMBL" id="PFBY01000001">
    <property type="protein sequence ID" value="PIR76821.1"/>
    <property type="molecule type" value="Genomic_DNA"/>
</dbReference>
<dbReference type="InterPro" id="IPR036034">
    <property type="entry name" value="PDZ_sf"/>
</dbReference>
<gene>
    <name evidence="8" type="ORF">COU32_00035</name>
</gene>
<dbReference type="InterPro" id="IPR029045">
    <property type="entry name" value="ClpP/crotonase-like_dom_sf"/>
</dbReference>
<dbReference type="PANTHER" id="PTHR32060">
    <property type="entry name" value="TAIL-SPECIFIC PROTEASE"/>
    <property type="match status" value="1"/>
</dbReference>
<dbReference type="Proteomes" id="UP000231530">
    <property type="component" value="Unassembled WGS sequence"/>
</dbReference>